<keyword evidence="2" id="KW-1185">Reference proteome</keyword>
<organism evidence="1 2">
    <name type="scientific">Schistosoma margrebowiei</name>
    <dbReference type="NCBI Taxonomy" id="48269"/>
    <lineage>
        <taxon>Eukaryota</taxon>
        <taxon>Metazoa</taxon>
        <taxon>Spiralia</taxon>
        <taxon>Lophotrochozoa</taxon>
        <taxon>Platyhelminthes</taxon>
        <taxon>Trematoda</taxon>
        <taxon>Digenea</taxon>
        <taxon>Strigeidida</taxon>
        <taxon>Schistosomatoidea</taxon>
        <taxon>Schistosomatidae</taxon>
        <taxon>Schistosoma</taxon>
    </lineage>
</organism>
<sequence length="189" mass="21541">MQLDDQDFADNLTLLSHTQQQMQKTASVAAASTAVGLNIHKGKCKILRYKTTCTNRITLNGKDFEDVKTFTYLGSIIDEHGGSDADVKGQDDKARATYLQLKNIWNSKQLSANSKVRIINTNVKTVLLYRVETWRITKAIIHKIQVFINGCLGKILRIRWPDTISDNLLCENTNQMQVEEEIRESLKWI</sequence>
<dbReference type="PANTHER" id="PTHR47027:SF25">
    <property type="entry name" value="REVERSE TRANSCRIPTASE DOMAIN-CONTAINING PROTEIN"/>
    <property type="match status" value="1"/>
</dbReference>
<dbReference type="Pfam" id="PF20049">
    <property type="entry name" value="DUF6451"/>
    <property type="match status" value="1"/>
</dbReference>
<evidence type="ECO:0000313" key="2">
    <source>
        <dbReference type="Proteomes" id="UP000277204"/>
    </source>
</evidence>
<dbReference type="InterPro" id="IPR045609">
    <property type="entry name" value="DUF6451"/>
</dbReference>
<protein>
    <submittedName>
        <fullName evidence="1">Uncharacterized protein</fullName>
    </submittedName>
</protein>
<accession>A0A183MGW1</accession>
<evidence type="ECO:0000313" key="1">
    <source>
        <dbReference type="EMBL" id="VDP17895.1"/>
    </source>
</evidence>
<proteinExistence type="predicted"/>
<dbReference type="Proteomes" id="UP000277204">
    <property type="component" value="Unassembled WGS sequence"/>
</dbReference>
<dbReference type="PANTHER" id="PTHR47027">
    <property type="entry name" value="REVERSE TRANSCRIPTASE DOMAIN-CONTAINING PROTEIN"/>
    <property type="match status" value="1"/>
</dbReference>
<name>A0A183MGW1_9TREM</name>
<gene>
    <name evidence="1" type="ORF">SMRZ_LOCUS15286</name>
</gene>
<dbReference type="AlphaFoldDB" id="A0A183MGW1"/>
<dbReference type="EMBL" id="UZAI01016908">
    <property type="protein sequence ID" value="VDP17895.1"/>
    <property type="molecule type" value="Genomic_DNA"/>
</dbReference>
<reference evidence="1 2" key="1">
    <citation type="submission" date="2018-11" db="EMBL/GenBank/DDBJ databases">
        <authorList>
            <consortium name="Pathogen Informatics"/>
        </authorList>
    </citation>
    <scope>NUCLEOTIDE SEQUENCE [LARGE SCALE GENOMIC DNA]</scope>
    <source>
        <strain evidence="1 2">Zambia</strain>
    </source>
</reference>